<sequence length="151" mass="16438">MLADTKSNHTMGILYTADNKWVTELKGKKTTKSGIWVPKEEYQVVLMLQGNKASVYIDGELLGEEEVPLTGEAPLGLVHFCFGACGEDAGQKPKVTVRNVFLYNRPLSVGELKMVRKSDDKKGKGDGSMRGGISRLLLLLGLGFCASVALY</sequence>
<proteinExistence type="predicted"/>
<feature type="domain" description="Trans-sialidase C-terminal" evidence="2">
    <location>
        <begin position="2"/>
        <end position="108"/>
    </location>
</feature>
<evidence type="ECO:0000256" key="1">
    <source>
        <dbReference type="SAM" id="Phobius"/>
    </source>
</evidence>
<dbReference type="Gene3D" id="2.60.120.200">
    <property type="match status" value="1"/>
</dbReference>
<dbReference type="PRINTS" id="PR01803">
    <property type="entry name" value="TCSIALIDASE"/>
</dbReference>
<dbReference type="GO" id="GO:0004308">
    <property type="term" value="F:exo-alpha-sialidase activity"/>
    <property type="evidence" value="ECO:0007669"/>
    <property type="project" value="InterPro"/>
</dbReference>
<evidence type="ECO:0000313" key="3">
    <source>
        <dbReference type="EMBL" id="ESS60544.1"/>
    </source>
</evidence>
<name>V5AZ93_TRYCR</name>
<dbReference type="InterPro" id="IPR008377">
    <property type="entry name" value="Sialidase_trypan"/>
</dbReference>
<organism evidence="3 4">
    <name type="scientific">Trypanosoma cruzi Dm28c</name>
    <dbReference type="NCBI Taxonomy" id="1416333"/>
    <lineage>
        <taxon>Eukaryota</taxon>
        <taxon>Discoba</taxon>
        <taxon>Euglenozoa</taxon>
        <taxon>Kinetoplastea</taxon>
        <taxon>Metakinetoplastina</taxon>
        <taxon>Trypanosomatida</taxon>
        <taxon>Trypanosomatidae</taxon>
        <taxon>Trypanosoma</taxon>
        <taxon>Schizotrypanum</taxon>
    </lineage>
</organism>
<dbReference type="EMBL" id="AYLP01000450">
    <property type="protein sequence ID" value="ESS60544.1"/>
    <property type="molecule type" value="Genomic_DNA"/>
</dbReference>
<dbReference type="Proteomes" id="UP000017861">
    <property type="component" value="Unassembled WGS sequence"/>
</dbReference>
<keyword evidence="1" id="KW-0812">Transmembrane</keyword>
<comment type="caution">
    <text evidence="3">The sequence shown here is derived from an EMBL/GenBank/DDBJ whole genome shotgun (WGS) entry which is preliminary data.</text>
</comment>
<dbReference type="InterPro" id="IPR055239">
    <property type="entry name" value="TS_C"/>
</dbReference>
<keyword evidence="1" id="KW-1133">Transmembrane helix</keyword>
<dbReference type="AlphaFoldDB" id="V5AZ93"/>
<gene>
    <name evidence="3" type="ORF">TCDM_11929</name>
</gene>
<dbReference type="SUPFAM" id="SSF49899">
    <property type="entry name" value="Concanavalin A-like lectins/glucanases"/>
    <property type="match status" value="1"/>
</dbReference>
<evidence type="ECO:0000313" key="4">
    <source>
        <dbReference type="Proteomes" id="UP000017861"/>
    </source>
</evidence>
<evidence type="ECO:0000259" key="2">
    <source>
        <dbReference type="Pfam" id="PF22925"/>
    </source>
</evidence>
<reference evidence="3 4" key="1">
    <citation type="journal article" date="2014" name="Genome Announc.">
        <title>Trypanosoma cruzi Clone Dm28c Draft Genome Sequence.</title>
        <authorList>
            <person name="Grisard E.C."/>
            <person name="Teixeira S.M."/>
            <person name="de Almeida L.G."/>
            <person name="Stoco P.H."/>
            <person name="Gerber A.L."/>
            <person name="Talavera-Lopez C."/>
            <person name="Lima O.C."/>
            <person name="Andersson B."/>
            <person name="de Vasconcelos A.T."/>
        </authorList>
    </citation>
    <scope>NUCLEOTIDE SEQUENCE [LARGE SCALE GENOMIC DNA]</scope>
    <source>
        <strain evidence="3 4">Dm28c</strain>
    </source>
</reference>
<dbReference type="Pfam" id="PF22925">
    <property type="entry name" value="TS_C"/>
    <property type="match status" value="1"/>
</dbReference>
<accession>V5AZ93</accession>
<keyword evidence="1" id="KW-0472">Membrane</keyword>
<dbReference type="VEuPathDB" id="TriTrypDB:TCDM_11929"/>
<feature type="transmembrane region" description="Helical" evidence="1">
    <location>
        <begin position="132"/>
        <end position="150"/>
    </location>
</feature>
<dbReference type="InterPro" id="IPR013320">
    <property type="entry name" value="ConA-like_dom_sf"/>
</dbReference>
<dbReference type="OrthoDB" id="10337914at2759"/>
<protein>
    <submittedName>
        <fullName evidence="3">Sialidase 85-1.3</fullName>
    </submittedName>
</protein>